<evidence type="ECO:0000313" key="3">
    <source>
        <dbReference type="Proteomes" id="UP000315496"/>
    </source>
</evidence>
<dbReference type="EMBL" id="VDLU01000004">
    <property type="protein sequence ID" value="TNJ26762.1"/>
    <property type="molecule type" value="Genomic_DNA"/>
</dbReference>
<dbReference type="SMART" id="SM00248">
    <property type="entry name" value="ANK"/>
    <property type="match status" value="16"/>
</dbReference>
<dbReference type="Proteomes" id="UP000315496">
    <property type="component" value="Chromosome 4"/>
</dbReference>
<dbReference type="Gene3D" id="1.10.510.10">
    <property type="entry name" value="Transferase(Phosphotransferase) domain 1"/>
    <property type="match status" value="1"/>
</dbReference>
<dbReference type="SUPFAM" id="SSF56112">
    <property type="entry name" value="Protein kinase-like (PK-like)"/>
    <property type="match status" value="1"/>
</dbReference>
<dbReference type="Pfam" id="PF12796">
    <property type="entry name" value="Ank_2"/>
    <property type="match status" value="3"/>
</dbReference>
<feature type="repeat" description="ANK" evidence="1">
    <location>
        <begin position="1071"/>
        <end position="1098"/>
    </location>
</feature>
<evidence type="ECO:0000256" key="1">
    <source>
        <dbReference type="PROSITE-ProRule" id="PRU00023"/>
    </source>
</evidence>
<dbReference type="Pfam" id="PF00023">
    <property type="entry name" value="Ank"/>
    <property type="match status" value="2"/>
</dbReference>
<keyword evidence="1" id="KW-0040">ANK repeat</keyword>
<dbReference type="SUPFAM" id="SSF48403">
    <property type="entry name" value="Ankyrin repeat"/>
    <property type="match status" value="3"/>
</dbReference>
<organism evidence="2 3">
    <name type="scientific">Giardia muris</name>
    <dbReference type="NCBI Taxonomy" id="5742"/>
    <lineage>
        <taxon>Eukaryota</taxon>
        <taxon>Metamonada</taxon>
        <taxon>Diplomonadida</taxon>
        <taxon>Hexamitidae</taxon>
        <taxon>Giardiinae</taxon>
        <taxon>Giardia</taxon>
    </lineage>
</organism>
<dbReference type="AlphaFoldDB" id="A0A4Z1SM58"/>
<dbReference type="InterPro" id="IPR036770">
    <property type="entry name" value="Ankyrin_rpt-contain_sf"/>
</dbReference>
<dbReference type="VEuPathDB" id="GiardiaDB:GMRT_10169"/>
<evidence type="ECO:0000313" key="2">
    <source>
        <dbReference type="EMBL" id="TNJ26762.1"/>
    </source>
</evidence>
<accession>A0A4Z1SM58</accession>
<protein>
    <submittedName>
        <fullName evidence="2">Kinase, NEK</fullName>
    </submittedName>
</protein>
<name>A0A4Z1SM58_GIAMU</name>
<keyword evidence="2" id="KW-0418">Kinase</keyword>
<dbReference type="GO" id="GO:0016301">
    <property type="term" value="F:kinase activity"/>
    <property type="evidence" value="ECO:0007669"/>
    <property type="project" value="UniProtKB-KW"/>
</dbReference>
<reference evidence="2 3" key="1">
    <citation type="submission" date="2019-05" db="EMBL/GenBank/DDBJ databases">
        <title>The compact genome of Giardia muris reveals important steps in the evolution of intestinal protozoan parasites.</title>
        <authorList>
            <person name="Xu F."/>
            <person name="Jimenez-Gonzalez A."/>
            <person name="Einarsson E."/>
            <person name="Astvaldsson A."/>
            <person name="Peirasmaki D."/>
            <person name="Eckmann L."/>
            <person name="Andersson J.O."/>
            <person name="Svard S.G."/>
            <person name="Jerlstrom-Hultqvist J."/>
        </authorList>
    </citation>
    <scope>NUCLEOTIDE SEQUENCE [LARGE SCALE GENOMIC DNA]</scope>
    <source>
        <strain evidence="2 3">Roberts-Thomson</strain>
    </source>
</reference>
<keyword evidence="3" id="KW-1185">Reference proteome</keyword>
<dbReference type="InterPro" id="IPR002110">
    <property type="entry name" value="Ankyrin_rpt"/>
</dbReference>
<comment type="caution">
    <text evidence="2">The sequence shown here is derived from an EMBL/GenBank/DDBJ whole genome shotgun (WGS) entry which is preliminary data.</text>
</comment>
<dbReference type="PANTHER" id="PTHR24120">
    <property type="entry name" value="GH07239P"/>
    <property type="match status" value="1"/>
</dbReference>
<dbReference type="PROSITE" id="PS50297">
    <property type="entry name" value="ANK_REP_REGION"/>
    <property type="match status" value="3"/>
</dbReference>
<dbReference type="Gene3D" id="1.25.40.20">
    <property type="entry name" value="Ankyrin repeat-containing domain"/>
    <property type="match status" value="5"/>
</dbReference>
<keyword evidence="2" id="KW-0808">Transferase</keyword>
<proteinExistence type="predicted"/>
<sequence length="1191" mass="133580">MLLEDVGCAIAGLPLWRQPEEAARLIIERVTTSRSAFTLPVSPGVPGTSAWQDESQGYVCLAETISQRARHEGAFPEGIVWQFAFCLISSLAALHERFYVQRRLVRLLHFRLCPQTVWYRGGLLYVGDLRNCYVAPLGERILLTPEAWSTPAAITHNLEWALDIWAVGRLLQYICTLDGLVRRENLPYTDQLWGFIDMLAAPEDTLRPHAFEALNMIEKMISPIPTSRGDSIVLQGQGRDGGFVIHSAPRPDFTPLHLAVIAADMEAVVANLRFLRERDFCGRTALMLAASRGLVEALPYLLEEQGCMCDEGHTAYYYALRGGQLIFADALYREEYRLERELTPRGSLTASRWLLAAIECNELATIHYVTMTECYAAENGPSPMHLALKLGYWQAVIILSRFEAGRYNEDGETCLQCAARQGCLREVTILAAAESNIKRRGDDLLAIDLAVRNGRKDCVDVLKYYERRERFADNGLLAVDTARTTLLIQSVRANLPELVHLWKDDAPYSYDVDGYTALMYAVIQDDPQLVLLLRENTRQLCRNSAYKGLSSLWIATLRQSLRIVRILAPLEHDLRDPTNQLPMDYALSNGLYSIAAELEMYCQRSPLPTQDLLDIRVLPLSICSNKDLGTHPAEELLFRLYWPSWPMGQKWWLKPQESLDTVGGEFHTNSISIERYEEEHRLQQPWFQHNSLLHNKGLGRNLWFTLDNPVVFQYVPERYSRVKIPTPRGQIEYWEAFRPRYLSFDGHRTWTHNTPVRRVTRLMCAVLSGSLSRVFRYRKEMGIQSPNGTTALMLAAAKNDLPMIRLLLPERGFRRDDKFCALDFAHSSEAKALLAGDTACGRYGNGWTQLMVAILTNKRIEPLGELADCISQEPFGPVTALFYAAMAGRKEQVTELLRIELASSSLPTIPLAPTHHTPLMAAAAFGHTSLISLLRPHFSGVRDEDGYTALHIAAWMGHDAIVQDLVEQEGHLVTENQETALMMAAQNGSSACARLLLSQVGMRDILGRTALEHALLHNNIGVAQVLCNTDEVNSLMSTGRTVLMQVCELGSMTLFKHVMEVTDQVGKALEDGTTALLIAARHGHIQLVTGLLPHEIDIRGPYGTTPLIQSIKSRSLACVKLFLDQANLLEDDGYGPLYYACANGYCEELVELLAPLDRKTSIDLCDAALASVPKRDASRLLACIQKHRRGT</sequence>
<dbReference type="PROSITE" id="PS50088">
    <property type="entry name" value="ANK_REPEAT"/>
    <property type="match status" value="3"/>
</dbReference>
<feature type="repeat" description="ANK" evidence="1">
    <location>
        <begin position="945"/>
        <end position="977"/>
    </location>
</feature>
<dbReference type="OrthoDB" id="194358at2759"/>
<dbReference type="InterPro" id="IPR011009">
    <property type="entry name" value="Kinase-like_dom_sf"/>
</dbReference>
<feature type="repeat" description="ANK" evidence="1">
    <location>
        <begin position="787"/>
        <end position="808"/>
    </location>
</feature>
<dbReference type="PANTHER" id="PTHR24120:SF4">
    <property type="entry name" value="GH07239P"/>
    <property type="match status" value="1"/>
</dbReference>
<gene>
    <name evidence="2" type="ORF">GMRT_10169</name>
</gene>